<gene>
    <name evidence="2" type="ORF">GCM10010405_07010</name>
</gene>
<evidence type="ECO:0000256" key="1">
    <source>
        <dbReference type="SAM" id="Phobius"/>
    </source>
</evidence>
<comment type="caution">
    <text evidence="2">The sequence shown here is derived from an EMBL/GenBank/DDBJ whole genome shotgun (WGS) entry which is preliminary data.</text>
</comment>
<keyword evidence="3" id="KW-1185">Reference proteome</keyword>
<evidence type="ECO:0000313" key="3">
    <source>
        <dbReference type="Proteomes" id="UP001501638"/>
    </source>
</evidence>
<reference evidence="3" key="1">
    <citation type="journal article" date="2019" name="Int. J. Syst. Evol. Microbiol.">
        <title>The Global Catalogue of Microorganisms (GCM) 10K type strain sequencing project: providing services to taxonomists for standard genome sequencing and annotation.</title>
        <authorList>
            <consortium name="The Broad Institute Genomics Platform"/>
            <consortium name="The Broad Institute Genome Sequencing Center for Infectious Disease"/>
            <person name="Wu L."/>
            <person name="Ma J."/>
        </authorList>
    </citation>
    <scope>NUCLEOTIDE SEQUENCE [LARGE SCALE GENOMIC DNA]</scope>
    <source>
        <strain evidence="3">JCM 6305</strain>
    </source>
</reference>
<keyword evidence="1" id="KW-0472">Membrane</keyword>
<keyword evidence="1" id="KW-1133">Transmembrane helix</keyword>
<keyword evidence="1" id="KW-0812">Transmembrane</keyword>
<evidence type="ECO:0000313" key="2">
    <source>
        <dbReference type="EMBL" id="GAA2427032.1"/>
    </source>
</evidence>
<dbReference type="Proteomes" id="UP001501638">
    <property type="component" value="Unassembled WGS sequence"/>
</dbReference>
<accession>A0ABP5WHM1</accession>
<sequence>MGGNERDESSRPDRLVRRVAQGAATVGFVAAGLFGWFMAGAFLTTDGTADAAPRDPCSLVASEELRRIVPLARVTHRATPRHEVRNEAECEATSGDGWVEKGRYGRLSVDLERHGTTRFGSGWEEARDSFDRSREYAAGDGSAPRKVPGLGEEAFAEARFETSGARAENRAEADVTVLLGRDVLTVRYTAEPSSPERARRVAVAVARTLLEKL</sequence>
<organism evidence="2 3">
    <name type="scientific">Streptomyces macrosporus</name>
    <dbReference type="NCBI Taxonomy" id="44032"/>
    <lineage>
        <taxon>Bacteria</taxon>
        <taxon>Bacillati</taxon>
        <taxon>Actinomycetota</taxon>
        <taxon>Actinomycetes</taxon>
        <taxon>Kitasatosporales</taxon>
        <taxon>Streptomycetaceae</taxon>
        <taxon>Streptomyces</taxon>
    </lineage>
</organism>
<feature type="transmembrane region" description="Helical" evidence="1">
    <location>
        <begin position="21"/>
        <end position="43"/>
    </location>
</feature>
<name>A0ABP5WHM1_9ACTN</name>
<evidence type="ECO:0008006" key="4">
    <source>
        <dbReference type="Google" id="ProtNLM"/>
    </source>
</evidence>
<dbReference type="EMBL" id="BAAASZ010000006">
    <property type="protein sequence ID" value="GAA2427032.1"/>
    <property type="molecule type" value="Genomic_DNA"/>
</dbReference>
<protein>
    <recommendedName>
        <fullName evidence="4">DUF3558 domain-containing protein</fullName>
    </recommendedName>
</protein>
<proteinExistence type="predicted"/>